<dbReference type="InterPro" id="IPR024983">
    <property type="entry name" value="CHAT_dom"/>
</dbReference>
<comment type="caution">
    <text evidence="2">The sequence shown here is derived from an EMBL/GenBank/DDBJ whole genome shotgun (WGS) entry which is preliminary data.</text>
</comment>
<sequence>MIRPIESQIATSSPKNIAIIATEQLRYIPFETLYDEKNDQVLLEKYPIYSVS</sequence>
<name>I4GV00_MICAE</name>
<feature type="domain" description="CHAT" evidence="1">
    <location>
        <begin position="2"/>
        <end position="49"/>
    </location>
</feature>
<dbReference type="HOGENOM" id="CLU_3081786_0_0_3"/>
<accession>I4GV00</accession>
<evidence type="ECO:0000313" key="3">
    <source>
        <dbReference type="Proteomes" id="UP000003273"/>
    </source>
</evidence>
<dbReference type="Proteomes" id="UP000003273">
    <property type="component" value="Unassembled WGS sequence"/>
</dbReference>
<evidence type="ECO:0000259" key="1">
    <source>
        <dbReference type="Pfam" id="PF12770"/>
    </source>
</evidence>
<dbReference type="AlphaFoldDB" id="I4GV00"/>
<dbReference type="Pfam" id="PF12770">
    <property type="entry name" value="CHAT"/>
    <property type="match status" value="1"/>
</dbReference>
<gene>
    <name evidence="2" type="ORF">MICAE_2040001</name>
</gene>
<proteinExistence type="predicted"/>
<evidence type="ECO:0000313" key="2">
    <source>
        <dbReference type="EMBL" id="CCI13624.1"/>
    </source>
</evidence>
<protein>
    <submittedName>
        <fullName evidence="2">Tetratricopeptide TPR_2</fullName>
    </submittedName>
</protein>
<reference evidence="2 3" key="1">
    <citation type="submission" date="2012-04" db="EMBL/GenBank/DDBJ databases">
        <authorList>
            <person name="Genoscope - CEA"/>
        </authorList>
    </citation>
    <scope>NUCLEOTIDE SEQUENCE [LARGE SCALE GENOMIC DNA]</scope>
    <source>
        <strain evidence="2 3">9806</strain>
    </source>
</reference>
<organism evidence="2 3">
    <name type="scientific">Microcystis aeruginosa PCC 9806</name>
    <dbReference type="NCBI Taxonomy" id="1160282"/>
    <lineage>
        <taxon>Bacteria</taxon>
        <taxon>Bacillati</taxon>
        <taxon>Cyanobacteriota</taxon>
        <taxon>Cyanophyceae</taxon>
        <taxon>Oscillatoriophycideae</taxon>
        <taxon>Chroococcales</taxon>
        <taxon>Microcystaceae</taxon>
        <taxon>Microcystis</taxon>
    </lineage>
</organism>
<dbReference type="EMBL" id="CAIL01000118">
    <property type="protein sequence ID" value="CCI13624.1"/>
    <property type="molecule type" value="Genomic_DNA"/>
</dbReference>